<feature type="transmembrane region" description="Helical" evidence="1">
    <location>
        <begin position="111"/>
        <end position="133"/>
    </location>
</feature>
<feature type="transmembrane region" description="Helical" evidence="1">
    <location>
        <begin position="84"/>
        <end position="105"/>
    </location>
</feature>
<dbReference type="RefSeq" id="WP_203986191.1">
    <property type="nucleotide sequence ID" value="NZ_BOOU01000048.1"/>
</dbReference>
<name>A0A919R537_9ACTN</name>
<organism evidence="2 3">
    <name type="scientific">Sphaerisporangium rufum</name>
    <dbReference type="NCBI Taxonomy" id="1381558"/>
    <lineage>
        <taxon>Bacteria</taxon>
        <taxon>Bacillati</taxon>
        <taxon>Actinomycetota</taxon>
        <taxon>Actinomycetes</taxon>
        <taxon>Streptosporangiales</taxon>
        <taxon>Streptosporangiaceae</taxon>
        <taxon>Sphaerisporangium</taxon>
    </lineage>
</organism>
<feature type="transmembrane region" description="Helical" evidence="1">
    <location>
        <begin position="250"/>
        <end position="269"/>
    </location>
</feature>
<reference evidence="2" key="1">
    <citation type="submission" date="2021-01" db="EMBL/GenBank/DDBJ databases">
        <title>Whole genome shotgun sequence of Sphaerisporangium rufum NBRC 109079.</title>
        <authorList>
            <person name="Komaki H."/>
            <person name="Tamura T."/>
        </authorList>
    </citation>
    <scope>NUCLEOTIDE SEQUENCE</scope>
    <source>
        <strain evidence="2">NBRC 109079</strain>
    </source>
</reference>
<dbReference type="EMBL" id="BOOU01000048">
    <property type="protein sequence ID" value="GII78475.1"/>
    <property type="molecule type" value="Genomic_DNA"/>
</dbReference>
<evidence type="ECO:0000256" key="1">
    <source>
        <dbReference type="SAM" id="Phobius"/>
    </source>
</evidence>
<dbReference type="Proteomes" id="UP000655287">
    <property type="component" value="Unassembled WGS sequence"/>
</dbReference>
<feature type="transmembrane region" description="Helical" evidence="1">
    <location>
        <begin position="299"/>
        <end position="317"/>
    </location>
</feature>
<evidence type="ECO:0000313" key="2">
    <source>
        <dbReference type="EMBL" id="GII78475.1"/>
    </source>
</evidence>
<feature type="transmembrane region" description="Helical" evidence="1">
    <location>
        <begin position="214"/>
        <end position="238"/>
    </location>
</feature>
<keyword evidence="1" id="KW-1133">Transmembrane helix</keyword>
<feature type="transmembrane region" description="Helical" evidence="1">
    <location>
        <begin position="323"/>
        <end position="346"/>
    </location>
</feature>
<feature type="transmembrane region" description="Helical" evidence="1">
    <location>
        <begin position="145"/>
        <end position="165"/>
    </location>
</feature>
<keyword evidence="3" id="KW-1185">Reference proteome</keyword>
<gene>
    <name evidence="2" type="ORF">Sru01_34570</name>
</gene>
<keyword evidence="1" id="KW-0472">Membrane</keyword>
<feature type="transmembrane region" description="Helical" evidence="1">
    <location>
        <begin position="171"/>
        <end position="190"/>
    </location>
</feature>
<keyword evidence="1" id="KW-0812">Transmembrane</keyword>
<proteinExistence type="predicted"/>
<dbReference type="AlphaFoldDB" id="A0A919R537"/>
<evidence type="ECO:0000313" key="3">
    <source>
        <dbReference type="Proteomes" id="UP000655287"/>
    </source>
</evidence>
<accession>A0A919R537</accession>
<evidence type="ECO:0008006" key="4">
    <source>
        <dbReference type="Google" id="ProtNLM"/>
    </source>
</evidence>
<sequence length="417" mass="41442">MNAGRAAPRAPAVVALFAGRGAYRLGLYGSGVLLLDLWGAGTFAEYATATGVAGWLFALTSSGPEKAALTLVPRRGGAALEPSFARLAVLPFGLALLGWLAIAAAGPPGPAAVYAAACALACGVGSCTVLVALYRIRGRTRPDTAAYLAVAAAYGAAVAAVAWLGAGVHQVLALLVAVVAAVDAVLLYGLRAGRPARPPDAAGRPARRVARRMALRSALVLGVDEVAGTAGVALLYAALARHGDPVATSLFYALLLASAVVSTAQVYLLRIWQPRLVGWIEDSGGGGAVRAAGRILRPAAAAGAAATAGLAVLAVAAGPGRAVVLGVAAVVVEIALFAAAATAGYLMENLGAAGRRATARAAVVQLVVTGGAGWALVPVAGAAGGVLALCAGLVVKCALLAVSRPRDPEEETPWRAR</sequence>
<comment type="caution">
    <text evidence="2">The sequence shown here is derived from an EMBL/GenBank/DDBJ whole genome shotgun (WGS) entry which is preliminary data.</text>
</comment>
<protein>
    <recommendedName>
        <fullName evidence="4">Membrane protein involved in the export of O-antigen and teichoic acid</fullName>
    </recommendedName>
</protein>